<feature type="compositionally biased region" description="Polar residues" evidence="2">
    <location>
        <begin position="173"/>
        <end position="183"/>
    </location>
</feature>
<dbReference type="Pfam" id="PF01476">
    <property type="entry name" value="LysM"/>
    <property type="match status" value="1"/>
</dbReference>
<dbReference type="PROSITE" id="PS51782">
    <property type="entry name" value="LYSM"/>
    <property type="match status" value="1"/>
</dbReference>
<feature type="region of interest" description="Disordered" evidence="2">
    <location>
        <begin position="135"/>
        <end position="183"/>
    </location>
</feature>
<evidence type="ECO:0000259" key="3">
    <source>
        <dbReference type="PROSITE" id="PS51782"/>
    </source>
</evidence>
<dbReference type="Gene3D" id="3.10.350.10">
    <property type="entry name" value="LysM domain"/>
    <property type="match status" value="1"/>
</dbReference>
<accession>A0A8J3DBV0</accession>
<dbReference type="EMBL" id="BMXG01000008">
    <property type="protein sequence ID" value="GHC00480.1"/>
    <property type="molecule type" value="Genomic_DNA"/>
</dbReference>
<evidence type="ECO:0000256" key="1">
    <source>
        <dbReference type="SAM" id="Coils"/>
    </source>
</evidence>
<comment type="caution">
    <text evidence="4">The sequence shown here is derived from an EMBL/GenBank/DDBJ whole genome shotgun (WGS) entry which is preliminary data.</text>
</comment>
<dbReference type="Proteomes" id="UP000642829">
    <property type="component" value="Unassembled WGS sequence"/>
</dbReference>
<dbReference type="PANTHER" id="PTHR34700">
    <property type="entry name" value="POTASSIUM BINDING PROTEIN KBP"/>
    <property type="match status" value="1"/>
</dbReference>
<feature type="coiled-coil region" evidence="1">
    <location>
        <begin position="105"/>
        <end position="132"/>
    </location>
</feature>
<protein>
    <recommendedName>
        <fullName evidence="3">LysM domain-containing protein</fullName>
    </recommendedName>
</protein>
<gene>
    <name evidence="4" type="ORF">GCM10007047_16070</name>
</gene>
<dbReference type="InterPro" id="IPR011990">
    <property type="entry name" value="TPR-like_helical_dom_sf"/>
</dbReference>
<dbReference type="InterPro" id="IPR036779">
    <property type="entry name" value="LysM_dom_sf"/>
</dbReference>
<evidence type="ECO:0000313" key="5">
    <source>
        <dbReference type="Proteomes" id="UP000642829"/>
    </source>
</evidence>
<keyword evidence="5" id="KW-1185">Reference proteome</keyword>
<keyword evidence="1" id="KW-0175">Coiled coil</keyword>
<dbReference type="SMART" id="SM00257">
    <property type="entry name" value="LysM"/>
    <property type="match status" value="1"/>
</dbReference>
<dbReference type="SUPFAM" id="SSF48452">
    <property type="entry name" value="TPR-like"/>
    <property type="match status" value="1"/>
</dbReference>
<dbReference type="SUPFAM" id="SSF54106">
    <property type="entry name" value="LysM domain"/>
    <property type="match status" value="1"/>
</dbReference>
<reference evidence="4" key="2">
    <citation type="submission" date="2020-09" db="EMBL/GenBank/DDBJ databases">
        <authorList>
            <person name="Sun Q."/>
            <person name="Kim S."/>
        </authorList>
    </citation>
    <scope>NUCLEOTIDE SEQUENCE</scope>
    <source>
        <strain evidence="4">KCTC 12870</strain>
    </source>
</reference>
<dbReference type="InterPro" id="IPR052196">
    <property type="entry name" value="Bact_Kbp"/>
</dbReference>
<organism evidence="4 5">
    <name type="scientific">Cerasicoccus arenae</name>
    <dbReference type="NCBI Taxonomy" id="424488"/>
    <lineage>
        <taxon>Bacteria</taxon>
        <taxon>Pseudomonadati</taxon>
        <taxon>Verrucomicrobiota</taxon>
        <taxon>Opitutia</taxon>
        <taxon>Puniceicoccales</taxon>
        <taxon>Cerasicoccaceae</taxon>
        <taxon>Cerasicoccus</taxon>
    </lineage>
</organism>
<name>A0A8J3DBV0_9BACT</name>
<feature type="compositionally biased region" description="Low complexity" evidence="2">
    <location>
        <begin position="135"/>
        <end position="172"/>
    </location>
</feature>
<dbReference type="InterPro" id="IPR018392">
    <property type="entry name" value="LysM"/>
</dbReference>
<dbReference type="PANTHER" id="PTHR34700:SF4">
    <property type="entry name" value="PHAGE-LIKE ELEMENT PBSX PROTEIN XKDP"/>
    <property type="match status" value="1"/>
</dbReference>
<evidence type="ECO:0000313" key="4">
    <source>
        <dbReference type="EMBL" id="GHC00480.1"/>
    </source>
</evidence>
<evidence type="ECO:0000256" key="2">
    <source>
        <dbReference type="SAM" id="MobiDB-lite"/>
    </source>
</evidence>
<dbReference type="AlphaFoldDB" id="A0A8J3DBV0"/>
<reference evidence="4" key="1">
    <citation type="journal article" date="2014" name="Int. J. Syst. Evol. Microbiol.">
        <title>Complete genome sequence of Corynebacterium casei LMG S-19264T (=DSM 44701T), isolated from a smear-ripened cheese.</title>
        <authorList>
            <consortium name="US DOE Joint Genome Institute (JGI-PGF)"/>
            <person name="Walter F."/>
            <person name="Albersmeier A."/>
            <person name="Kalinowski J."/>
            <person name="Ruckert C."/>
        </authorList>
    </citation>
    <scope>NUCLEOTIDE SEQUENCE</scope>
    <source>
        <strain evidence="4">KCTC 12870</strain>
    </source>
</reference>
<sequence>MNETDEKHFQRGQRLLREGRQGEALSAFLKVIEKRPDAPESHLEAGILYQQHIGDPVASIYHLRRYIELEPATPEAEKAKQMIESARKDFARQLPGQPYDSAMDRLDLLEMLEAVREENQDLKRQLATLRQSVASQAGSGQDAASRVAYSPSQRSGSTTTQRTPTNTATNSTQRSPANGTTRQYTVVTGDTLTRISTKVYGESGRWQDIFQANRDLLPNPNALQVGQNLKIPE</sequence>
<dbReference type="CDD" id="cd00118">
    <property type="entry name" value="LysM"/>
    <property type="match status" value="1"/>
</dbReference>
<feature type="domain" description="LysM" evidence="3">
    <location>
        <begin position="182"/>
        <end position="231"/>
    </location>
</feature>
<dbReference type="Gene3D" id="1.25.40.10">
    <property type="entry name" value="Tetratricopeptide repeat domain"/>
    <property type="match status" value="1"/>
</dbReference>
<proteinExistence type="predicted"/>